<dbReference type="GO" id="GO:0005886">
    <property type="term" value="C:plasma membrane"/>
    <property type="evidence" value="ECO:0007669"/>
    <property type="project" value="UniProtKB-SubCell"/>
</dbReference>
<keyword evidence="13 14" id="KW-0472">Membrane</keyword>
<evidence type="ECO:0000256" key="4">
    <source>
        <dbReference type="ARBA" id="ARBA00012438"/>
    </source>
</evidence>
<evidence type="ECO:0000256" key="13">
    <source>
        <dbReference type="ARBA" id="ARBA00023136"/>
    </source>
</evidence>
<dbReference type="AlphaFoldDB" id="A0A9X5FG50"/>
<comment type="caution">
    <text evidence="16">The sequence shown here is derived from an EMBL/GenBank/DDBJ whole genome shotgun (WGS) entry which is preliminary data.</text>
</comment>
<dbReference type="PANTHER" id="PTHR45569:SF1">
    <property type="entry name" value="SENSOR PROTEIN KDPD"/>
    <property type="match status" value="1"/>
</dbReference>
<dbReference type="GO" id="GO:0005524">
    <property type="term" value="F:ATP binding"/>
    <property type="evidence" value="ECO:0007669"/>
    <property type="project" value="UniProtKB-KW"/>
</dbReference>
<organism evidence="16 17">
    <name type="scientific">Sanguibacter hominis ATCC BAA-789</name>
    <dbReference type="NCBI Taxonomy" id="1312740"/>
    <lineage>
        <taxon>Bacteria</taxon>
        <taxon>Bacillati</taxon>
        <taxon>Actinomycetota</taxon>
        <taxon>Actinomycetes</taxon>
        <taxon>Micrococcales</taxon>
        <taxon>Sanguibacteraceae</taxon>
        <taxon>Sanguibacter</taxon>
    </lineage>
</organism>
<dbReference type="Pfam" id="PF02518">
    <property type="entry name" value="HATPase_c"/>
    <property type="match status" value="1"/>
</dbReference>
<dbReference type="Gene3D" id="1.10.287.130">
    <property type="match status" value="1"/>
</dbReference>
<comment type="catalytic activity">
    <reaction evidence="1">
        <text>ATP + protein L-histidine = ADP + protein N-phospho-L-histidine.</text>
        <dbReference type="EC" id="2.7.13.3"/>
    </reaction>
</comment>
<dbReference type="Pfam" id="PF00512">
    <property type="entry name" value="HisKA"/>
    <property type="match status" value="1"/>
</dbReference>
<dbReference type="InterPro" id="IPR038318">
    <property type="entry name" value="KdpD_sf"/>
</dbReference>
<keyword evidence="5" id="KW-0597">Phosphoprotein</keyword>
<dbReference type="SMART" id="SM00388">
    <property type="entry name" value="HisKA"/>
    <property type="match status" value="1"/>
</dbReference>
<evidence type="ECO:0000256" key="6">
    <source>
        <dbReference type="ARBA" id="ARBA00022679"/>
    </source>
</evidence>
<dbReference type="CDD" id="cd00082">
    <property type="entry name" value="HisKA"/>
    <property type="match status" value="1"/>
</dbReference>
<dbReference type="InterPro" id="IPR025201">
    <property type="entry name" value="KdpD_TM"/>
</dbReference>
<dbReference type="GO" id="GO:0000155">
    <property type="term" value="F:phosphorelay sensor kinase activity"/>
    <property type="evidence" value="ECO:0007669"/>
    <property type="project" value="InterPro"/>
</dbReference>
<evidence type="ECO:0000256" key="8">
    <source>
        <dbReference type="ARBA" id="ARBA00022741"/>
    </source>
</evidence>
<dbReference type="Pfam" id="PF13493">
    <property type="entry name" value="DUF4118"/>
    <property type="match status" value="1"/>
</dbReference>
<evidence type="ECO:0000256" key="11">
    <source>
        <dbReference type="ARBA" id="ARBA00022989"/>
    </source>
</evidence>
<dbReference type="InterPro" id="IPR052023">
    <property type="entry name" value="Histidine_kinase_KdpD"/>
</dbReference>
<evidence type="ECO:0000256" key="3">
    <source>
        <dbReference type="ARBA" id="ARBA00004236"/>
    </source>
</evidence>
<dbReference type="SUPFAM" id="SSF47384">
    <property type="entry name" value="Homodimeric domain of signal transducing histidine kinase"/>
    <property type="match status" value="1"/>
</dbReference>
<sequence length="376" mass="40089">MSWQHAQRRARGGVATHRQVVGLILSLLVPPGGSALLLLARDDLALGSVLLLYLLGVVVISAVGGLIPGLVAATLSFGLANWFFAPPFYTLAVEGRDMVIELVVFAAVALVVATTVEVAARDRLHYQRDLDVHLARTRDLAAQDKVRAALLASVGHDLRTPLASVKLAVSSLRQTDVAWSGAARAQLLETIEDSTDRLSRLVANLLDMTRLRSDAVTVALAPVALDEVVLGALRTEDRSRVEVSLDDGLPLVLVDHGLLERVVENLVDNALRFSPPDARVEVCARERARATEGHAAGKVATIDLSVVDHGPGIPPDRWDEVFVPFQRLDDRDSRSHVGLGLAIARGFAEAMSGELSPSTTPGGGLTMTLRLPVAGT</sequence>
<evidence type="ECO:0000256" key="7">
    <source>
        <dbReference type="ARBA" id="ARBA00022692"/>
    </source>
</evidence>
<dbReference type="InterPro" id="IPR005467">
    <property type="entry name" value="His_kinase_dom"/>
</dbReference>
<keyword evidence="7 14" id="KW-0812">Transmembrane</keyword>
<evidence type="ECO:0000259" key="15">
    <source>
        <dbReference type="PROSITE" id="PS50109"/>
    </source>
</evidence>
<evidence type="ECO:0000256" key="1">
    <source>
        <dbReference type="ARBA" id="ARBA00000085"/>
    </source>
</evidence>
<keyword evidence="8" id="KW-0547">Nucleotide-binding</keyword>
<dbReference type="PROSITE" id="PS50109">
    <property type="entry name" value="HIS_KIN"/>
    <property type="match status" value="1"/>
</dbReference>
<dbReference type="InterPro" id="IPR036890">
    <property type="entry name" value="HATPase_C_sf"/>
</dbReference>
<protein>
    <recommendedName>
        <fullName evidence="4">histidine kinase</fullName>
        <ecNumber evidence="4">2.7.13.3</ecNumber>
    </recommendedName>
</protein>
<evidence type="ECO:0000256" key="10">
    <source>
        <dbReference type="ARBA" id="ARBA00022840"/>
    </source>
</evidence>
<evidence type="ECO:0000256" key="14">
    <source>
        <dbReference type="SAM" id="Phobius"/>
    </source>
</evidence>
<dbReference type="InterPro" id="IPR036097">
    <property type="entry name" value="HisK_dim/P_sf"/>
</dbReference>
<feature type="transmembrane region" description="Helical" evidence="14">
    <location>
        <begin position="51"/>
        <end position="79"/>
    </location>
</feature>
<keyword evidence="10" id="KW-0067">ATP-binding</keyword>
<dbReference type="SUPFAM" id="SSF55874">
    <property type="entry name" value="ATPase domain of HSP90 chaperone/DNA topoisomerase II/histidine kinase"/>
    <property type="match status" value="1"/>
</dbReference>
<dbReference type="SMART" id="SM00387">
    <property type="entry name" value="HATPase_c"/>
    <property type="match status" value="1"/>
</dbReference>
<proteinExistence type="predicted"/>
<evidence type="ECO:0000256" key="12">
    <source>
        <dbReference type="ARBA" id="ARBA00023012"/>
    </source>
</evidence>
<comment type="subcellular location">
    <subcellularLocation>
        <location evidence="3">Cell membrane</location>
    </subcellularLocation>
    <subcellularLocation>
        <location evidence="2">Membrane</location>
        <topology evidence="2">Multi-pass membrane protein</topology>
    </subcellularLocation>
</comment>
<dbReference type="Gene3D" id="3.30.565.10">
    <property type="entry name" value="Histidine kinase-like ATPase, C-terminal domain"/>
    <property type="match status" value="1"/>
</dbReference>
<gene>
    <name evidence="16" type="ORF">HF995_11025</name>
</gene>
<name>A0A9X5FG50_9MICO</name>
<dbReference type="InterPro" id="IPR003661">
    <property type="entry name" value="HisK_dim/P_dom"/>
</dbReference>
<keyword evidence="11 14" id="KW-1133">Transmembrane helix</keyword>
<evidence type="ECO:0000313" key="16">
    <source>
        <dbReference type="EMBL" id="NKX93794.1"/>
    </source>
</evidence>
<keyword evidence="9 16" id="KW-0418">Kinase</keyword>
<feature type="transmembrane region" description="Helical" evidence="14">
    <location>
        <begin position="20"/>
        <end position="39"/>
    </location>
</feature>
<reference evidence="16 17" key="1">
    <citation type="submission" date="2020-04" db="EMBL/GenBank/DDBJ databases">
        <title>MicrobeNet Type strains.</title>
        <authorList>
            <person name="Nicholson A.C."/>
        </authorList>
    </citation>
    <scope>NUCLEOTIDE SEQUENCE [LARGE SCALE GENOMIC DNA]</scope>
    <source>
        <strain evidence="16 17">ATCC BAA-789</strain>
    </source>
</reference>
<feature type="transmembrane region" description="Helical" evidence="14">
    <location>
        <begin position="99"/>
        <end position="120"/>
    </location>
</feature>
<keyword evidence="17" id="KW-1185">Reference proteome</keyword>
<dbReference type="PANTHER" id="PTHR45569">
    <property type="entry name" value="SENSOR PROTEIN KDPD"/>
    <property type="match status" value="1"/>
</dbReference>
<feature type="domain" description="Histidine kinase" evidence="15">
    <location>
        <begin position="153"/>
        <end position="375"/>
    </location>
</feature>
<evidence type="ECO:0000313" key="17">
    <source>
        <dbReference type="Proteomes" id="UP000774283"/>
    </source>
</evidence>
<dbReference type="InterPro" id="IPR004358">
    <property type="entry name" value="Sig_transdc_His_kin-like_C"/>
</dbReference>
<dbReference type="PRINTS" id="PR00344">
    <property type="entry name" value="BCTRLSENSOR"/>
</dbReference>
<evidence type="ECO:0000256" key="2">
    <source>
        <dbReference type="ARBA" id="ARBA00004141"/>
    </source>
</evidence>
<dbReference type="Proteomes" id="UP000774283">
    <property type="component" value="Unassembled WGS sequence"/>
</dbReference>
<keyword evidence="6" id="KW-0808">Transferase</keyword>
<dbReference type="Gene3D" id="1.20.120.620">
    <property type="entry name" value="Backbone structure of the membrane domain of e. Coli histidine kinase receptor kdpd"/>
    <property type="match status" value="1"/>
</dbReference>
<accession>A0A9X5FG50</accession>
<dbReference type="EMBL" id="JAAXOW010000003">
    <property type="protein sequence ID" value="NKX93794.1"/>
    <property type="molecule type" value="Genomic_DNA"/>
</dbReference>
<evidence type="ECO:0000256" key="5">
    <source>
        <dbReference type="ARBA" id="ARBA00022553"/>
    </source>
</evidence>
<keyword evidence="12" id="KW-0902">Two-component regulatory system</keyword>
<dbReference type="EC" id="2.7.13.3" evidence="4"/>
<dbReference type="CDD" id="cd00075">
    <property type="entry name" value="HATPase"/>
    <property type="match status" value="1"/>
</dbReference>
<evidence type="ECO:0000256" key="9">
    <source>
        <dbReference type="ARBA" id="ARBA00022777"/>
    </source>
</evidence>
<dbReference type="InterPro" id="IPR003594">
    <property type="entry name" value="HATPase_dom"/>
</dbReference>